<dbReference type="KEGG" id="psel:GM415_12630"/>
<feature type="transmembrane region" description="Helical" evidence="1">
    <location>
        <begin position="836"/>
        <end position="854"/>
    </location>
</feature>
<evidence type="ECO:0000313" key="4">
    <source>
        <dbReference type="Proteomes" id="UP000428328"/>
    </source>
</evidence>
<keyword evidence="1" id="KW-0472">Membrane</keyword>
<evidence type="ECO:0000313" key="3">
    <source>
        <dbReference type="EMBL" id="QGY40940.1"/>
    </source>
</evidence>
<dbReference type="SUPFAM" id="SSF48452">
    <property type="entry name" value="TPR-like"/>
    <property type="match status" value="1"/>
</dbReference>
<dbReference type="EMBL" id="CP046400">
    <property type="protein sequence ID" value="QGY40940.1"/>
    <property type="molecule type" value="Genomic_DNA"/>
</dbReference>
<dbReference type="SMART" id="SM00343">
    <property type="entry name" value="ZnF_C2HC"/>
    <property type="match status" value="1"/>
</dbReference>
<accession>A0A6I6JIN1</accession>
<sequence length="883" mass="101978">MPSIENLINDLPEISQSRLVASGYGVWIVWKDKLNNAVKNTLREYGALCVAEELDQALWFCNTTEVFRALARLYIWARVNPMPVSCQVIPLTFLVDYDMNYSVSLSPELDHQEASSPGDLEILIHPKLKNTVNDILGLSLQIRGGIPGLAPVEWFTMVADQGLDYETFCKWYYIIKPLGSLSEKEANKGWRELVLEIVELLRRLGLRYISDMEKGALILPLESFQLLRSFCSEMLKLIKRLKEDPEGGYWPVVMAAVPQQEYEFTSDLPQKIGLDWNRLSPDYPHVRLVDGFLLSEWFYMSETRYGVDAVSLDSWCTLALREDGGRLDHGTMQVALAHTLVNGENSHCFYCGQTGHKPRDCPSKQLEKPHPKVWQELAKTDVKDFTKGFSGVDAAVAEEDGSGSMLKLLSSHKGLESLMLRAVYEINAPAQLRFLRIVWRTRAKDWVEGMRQLAPQEGDFVWDALQRIESGDLENAEVQIKEAQLKYPRSYQPHSLWGFWTMESGDTNQALFHWQEAERMSYTPLQQGYFSYLQARLLEVDGNLKDAINTYKHANTYSPTWVDPVYRQGVCMVKMGFTGQAMDVFSDLIERDPHIFNRILVDPELDRGRVQLMSALWERWAEADEMVSAAKGRVSELRDDIARRFDENHSYYELGLEELDRLEKLAVTNNYVAYRQLLRGTDKFKQNLDGEVRREIKRIDSNLDYQAERIRDIQHEAAWFPFPKLLLEFNKDFNFCVDKINWIKTQQLKEPDKFRKALKFIDEIEEHIESLQGRLVTLRIVRDSTLFVLMLGRNFIWFELLGLGLALAAIPATLYFTQGMEGIWLLDAIREQRWEFSKGLVIIISVLCLVLAVLKSGITFDKRKRELFDQIEKEMSKSAPKRY</sequence>
<dbReference type="Proteomes" id="UP000428328">
    <property type="component" value="Chromosome"/>
</dbReference>
<keyword evidence="4" id="KW-1185">Reference proteome</keyword>
<organism evidence="3 4">
    <name type="scientific">Pseudodesulfovibrio cashew</name>
    <dbReference type="NCBI Taxonomy" id="2678688"/>
    <lineage>
        <taxon>Bacteria</taxon>
        <taxon>Pseudomonadati</taxon>
        <taxon>Thermodesulfobacteriota</taxon>
        <taxon>Desulfovibrionia</taxon>
        <taxon>Desulfovibrionales</taxon>
        <taxon>Desulfovibrionaceae</taxon>
    </lineage>
</organism>
<proteinExistence type="predicted"/>
<dbReference type="GO" id="GO:0008270">
    <property type="term" value="F:zinc ion binding"/>
    <property type="evidence" value="ECO:0007669"/>
    <property type="project" value="InterPro"/>
</dbReference>
<evidence type="ECO:0000256" key="1">
    <source>
        <dbReference type="SAM" id="Phobius"/>
    </source>
</evidence>
<dbReference type="Gene3D" id="1.25.40.10">
    <property type="entry name" value="Tetratricopeptide repeat domain"/>
    <property type="match status" value="1"/>
</dbReference>
<feature type="transmembrane region" description="Helical" evidence="1">
    <location>
        <begin position="795"/>
        <end position="816"/>
    </location>
</feature>
<reference evidence="3 4" key="1">
    <citation type="submission" date="2019-11" db="EMBL/GenBank/DDBJ databases">
        <authorList>
            <person name="Zheng R.K."/>
            <person name="Sun C.M."/>
        </authorList>
    </citation>
    <scope>NUCLEOTIDE SEQUENCE [LARGE SCALE GENOMIC DNA]</scope>
    <source>
        <strain evidence="3 4">SRB007</strain>
    </source>
</reference>
<dbReference type="SUPFAM" id="SSF57756">
    <property type="entry name" value="Retrovirus zinc finger-like domains"/>
    <property type="match status" value="1"/>
</dbReference>
<dbReference type="GO" id="GO:0003676">
    <property type="term" value="F:nucleic acid binding"/>
    <property type="evidence" value="ECO:0007669"/>
    <property type="project" value="InterPro"/>
</dbReference>
<dbReference type="AlphaFoldDB" id="A0A6I6JIN1"/>
<dbReference type="InterPro" id="IPR011990">
    <property type="entry name" value="TPR-like_helical_dom_sf"/>
</dbReference>
<keyword evidence="1" id="KW-1133">Transmembrane helix</keyword>
<feature type="domain" description="CCHC-type" evidence="2">
    <location>
        <begin position="348"/>
        <end position="363"/>
    </location>
</feature>
<name>A0A6I6JIN1_9BACT</name>
<dbReference type="InterPro" id="IPR001878">
    <property type="entry name" value="Znf_CCHC"/>
</dbReference>
<gene>
    <name evidence="3" type="ORF">GM415_12630</name>
</gene>
<dbReference type="PROSITE" id="PS50158">
    <property type="entry name" value="ZF_CCHC"/>
    <property type="match status" value="1"/>
</dbReference>
<dbReference type="InterPro" id="IPR036875">
    <property type="entry name" value="Znf_CCHC_sf"/>
</dbReference>
<keyword evidence="1" id="KW-0812">Transmembrane</keyword>
<protein>
    <submittedName>
        <fullName evidence="3">Tetratricopeptide repeat protein</fullName>
    </submittedName>
</protein>
<evidence type="ECO:0000259" key="2">
    <source>
        <dbReference type="PROSITE" id="PS50158"/>
    </source>
</evidence>
<dbReference type="RefSeq" id="WP_158948722.1">
    <property type="nucleotide sequence ID" value="NZ_CP046400.1"/>
</dbReference>
<dbReference type="Gene3D" id="4.10.60.10">
    <property type="entry name" value="Zinc finger, CCHC-type"/>
    <property type="match status" value="1"/>
</dbReference>